<evidence type="ECO:0000259" key="3">
    <source>
        <dbReference type="PROSITE" id="PS51755"/>
    </source>
</evidence>
<dbReference type="SUPFAM" id="SSF52540">
    <property type="entry name" value="P-loop containing nucleoside triphosphate hydrolases"/>
    <property type="match status" value="1"/>
</dbReference>
<dbReference type="EMBL" id="BMJQ01000001">
    <property type="protein sequence ID" value="GGE98527.1"/>
    <property type="molecule type" value="Genomic_DNA"/>
</dbReference>
<dbReference type="InterPro" id="IPR001867">
    <property type="entry name" value="OmpR/PhoB-type_DNA-bd"/>
</dbReference>
<keyword evidence="1 2" id="KW-0238">DNA-binding</keyword>
<evidence type="ECO:0000313" key="4">
    <source>
        <dbReference type="EMBL" id="GGE98527.1"/>
    </source>
</evidence>
<dbReference type="AlphaFoldDB" id="A0A8J3E2G1"/>
<dbReference type="SMART" id="SM00862">
    <property type="entry name" value="Trans_reg_C"/>
    <property type="match status" value="1"/>
</dbReference>
<dbReference type="CDD" id="cd00383">
    <property type="entry name" value="trans_reg_C"/>
    <property type="match status" value="1"/>
</dbReference>
<dbReference type="GO" id="GO:0000160">
    <property type="term" value="P:phosphorelay signal transduction system"/>
    <property type="evidence" value="ECO:0007669"/>
    <property type="project" value="InterPro"/>
</dbReference>
<protein>
    <recommendedName>
        <fullName evidence="3">OmpR/PhoB-type domain-containing protein</fullName>
    </recommendedName>
</protein>
<dbReference type="GO" id="GO:0016887">
    <property type="term" value="F:ATP hydrolysis activity"/>
    <property type="evidence" value="ECO:0007669"/>
    <property type="project" value="InterPro"/>
</dbReference>
<dbReference type="InterPro" id="IPR027417">
    <property type="entry name" value="P-loop_NTPase"/>
</dbReference>
<proteinExistence type="predicted"/>
<dbReference type="InterPro" id="IPR058852">
    <property type="entry name" value="HTH_77"/>
</dbReference>
<evidence type="ECO:0000313" key="5">
    <source>
        <dbReference type="Proteomes" id="UP000646365"/>
    </source>
</evidence>
<dbReference type="GO" id="GO:0003677">
    <property type="term" value="F:DNA binding"/>
    <property type="evidence" value="ECO:0007669"/>
    <property type="project" value="UniProtKB-UniRule"/>
</dbReference>
<keyword evidence="5" id="KW-1185">Reference proteome</keyword>
<dbReference type="PANTHER" id="PTHR47691:SF3">
    <property type="entry name" value="HTH-TYPE TRANSCRIPTIONAL REGULATOR RV0890C-RELATED"/>
    <property type="match status" value="1"/>
</dbReference>
<reference evidence="4" key="1">
    <citation type="journal article" date="2014" name="Int. J. Syst. Evol. Microbiol.">
        <title>Complete genome sequence of Corynebacterium casei LMG S-19264T (=DSM 44701T), isolated from a smear-ripened cheese.</title>
        <authorList>
            <consortium name="US DOE Joint Genome Institute (JGI-PGF)"/>
            <person name="Walter F."/>
            <person name="Albersmeier A."/>
            <person name="Kalinowski J."/>
            <person name="Ruckert C."/>
        </authorList>
    </citation>
    <scope>NUCLEOTIDE SEQUENCE</scope>
    <source>
        <strain evidence="4">CGMCC 1.15725</strain>
    </source>
</reference>
<dbReference type="InterPro" id="IPR016032">
    <property type="entry name" value="Sig_transdc_resp-reg_C-effctor"/>
</dbReference>
<dbReference type="InterPro" id="IPR011990">
    <property type="entry name" value="TPR-like_helical_dom_sf"/>
</dbReference>
<dbReference type="InterPro" id="IPR036388">
    <property type="entry name" value="WH-like_DNA-bd_sf"/>
</dbReference>
<dbReference type="GO" id="GO:0006355">
    <property type="term" value="P:regulation of DNA-templated transcription"/>
    <property type="evidence" value="ECO:0007669"/>
    <property type="project" value="InterPro"/>
</dbReference>
<accession>A0A8J3E2G1</accession>
<dbReference type="SUPFAM" id="SSF48452">
    <property type="entry name" value="TPR-like"/>
    <property type="match status" value="1"/>
</dbReference>
<dbReference type="Gene3D" id="1.10.10.10">
    <property type="entry name" value="Winged helix-like DNA-binding domain superfamily/Winged helix DNA-binding domain"/>
    <property type="match status" value="1"/>
</dbReference>
<dbReference type="PRINTS" id="PR00364">
    <property type="entry name" value="DISEASERSIST"/>
</dbReference>
<dbReference type="PROSITE" id="PS51755">
    <property type="entry name" value="OMPR_PHOB"/>
    <property type="match status" value="1"/>
</dbReference>
<gene>
    <name evidence="4" type="ORF">GCM10011611_00010</name>
</gene>
<dbReference type="Gene3D" id="1.25.40.10">
    <property type="entry name" value="Tetratricopeptide repeat domain"/>
    <property type="match status" value="1"/>
</dbReference>
<sequence>MSIAGLDYLFGPYRLSSTARRLHRDGLELRLSTRALELLLALVEGRGEMVSRDTLMERVWPGTRVHVNNLAVQMSALRRALGEGYITTVPGRGFRLAVPVVAEDGRVATAAPGRQHGNVPLLANRLIGRASAVAAGLETLAQTRLCSLVGPSGIGKTRLAQAMALSLQDGMADGAWLVDLASLGSGDTVASTVAATLGLAVGPGAVTAGTVAQQLKAYKLLLILDNCEHLLTAAATLASTVLETCPDVRILATSIERLGLPQERVHRIEPLSLPPAESEVTPIGLMNFAACELFVERAKALDHRFVVDGGNAPLIAEICRNLDGIPLAIELAAGRESILGLEKIRDELSRRFRLLVGGQRFGAPRHQTLANAHAWSYGLLSLRAQRVLRLLSVFAGSFDLAAARALAAPDAADTTMLEDLTLLVERSLVTSVSPAARSRYRLLESTKAYAAERLVEAGEAVAARCVHARYFTELFESAATAWELEPTRPWLARLLPDIDNLRAALGWSFETEGERRIGQALCAASQRFWHGLCLVAEYRFWVERALPEPPSEDARLAARLALAEARSLLSVAVRLEASGRAETLARAVGDRATLGRALTIRAEALRRTHDWAGAAALLDEATALLQAEEAVKSGAEASQQLAIVCYHEGELARSRILNADALARYRATGHTVGTLACLIRQANDDFGAGRVAEAIEATREALALSREERNRYMVELTQSNIATYEVARGNLAVAWQAGCEALPIAIEVDDRAGVAVIVQTLAGIVAAEGDAENAALLLGHSEAFYADDPEARAPEERASYDALVLKLEGVLDPSTFATCRQVGARWNDEVLLAAMGQLRPFG</sequence>
<dbReference type="Pfam" id="PF25872">
    <property type="entry name" value="HTH_77"/>
    <property type="match status" value="1"/>
</dbReference>
<comment type="caution">
    <text evidence="4">The sequence shown here is derived from an EMBL/GenBank/DDBJ whole genome shotgun (WGS) entry which is preliminary data.</text>
</comment>
<feature type="domain" description="OmpR/PhoB-type" evidence="3">
    <location>
        <begin position="5"/>
        <end position="98"/>
    </location>
</feature>
<dbReference type="Gene3D" id="3.40.50.300">
    <property type="entry name" value="P-loop containing nucleotide triphosphate hydrolases"/>
    <property type="match status" value="1"/>
</dbReference>
<dbReference type="Pfam" id="PF00486">
    <property type="entry name" value="Trans_reg_C"/>
    <property type="match status" value="1"/>
</dbReference>
<evidence type="ECO:0000256" key="1">
    <source>
        <dbReference type="ARBA" id="ARBA00023125"/>
    </source>
</evidence>
<reference evidence="4" key="2">
    <citation type="submission" date="2020-09" db="EMBL/GenBank/DDBJ databases">
        <authorList>
            <person name="Sun Q."/>
            <person name="Zhou Y."/>
        </authorList>
    </citation>
    <scope>NUCLEOTIDE SEQUENCE</scope>
    <source>
        <strain evidence="4">CGMCC 1.15725</strain>
    </source>
</reference>
<dbReference type="InterPro" id="IPR049945">
    <property type="entry name" value="AAA_22"/>
</dbReference>
<dbReference type="PANTHER" id="PTHR47691">
    <property type="entry name" value="REGULATOR-RELATED"/>
    <property type="match status" value="1"/>
</dbReference>
<feature type="DNA-binding region" description="OmpR/PhoB-type" evidence="2">
    <location>
        <begin position="5"/>
        <end position="98"/>
    </location>
</feature>
<dbReference type="SUPFAM" id="SSF46894">
    <property type="entry name" value="C-terminal effector domain of the bipartite response regulators"/>
    <property type="match status" value="1"/>
</dbReference>
<dbReference type="Pfam" id="PF13401">
    <property type="entry name" value="AAA_22"/>
    <property type="match status" value="1"/>
</dbReference>
<name>A0A8J3E2G1_9PROT</name>
<dbReference type="RefSeq" id="WP_189041144.1">
    <property type="nucleotide sequence ID" value="NZ_BMJQ01000001.1"/>
</dbReference>
<organism evidence="4 5">
    <name type="scientific">Aliidongia dinghuensis</name>
    <dbReference type="NCBI Taxonomy" id="1867774"/>
    <lineage>
        <taxon>Bacteria</taxon>
        <taxon>Pseudomonadati</taxon>
        <taxon>Pseudomonadota</taxon>
        <taxon>Alphaproteobacteria</taxon>
        <taxon>Rhodospirillales</taxon>
        <taxon>Dongiaceae</taxon>
        <taxon>Aliidongia</taxon>
    </lineage>
</organism>
<dbReference type="Proteomes" id="UP000646365">
    <property type="component" value="Unassembled WGS sequence"/>
</dbReference>
<evidence type="ECO:0000256" key="2">
    <source>
        <dbReference type="PROSITE-ProRule" id="PRU01091"/>
    </source>
</evidence>